<feature type="transmembrane region" description="Helical" evidence="9">
    <location>
        <begin position="182"/>
        <end position="204"/>
    </location>
</feature>
<feature type="compositionally biased region" description="Basic and acidic residues" evidence="8">
    <location>
        <begin position="529"/>
        <end position="543"/>
    </location>
</feature>
<keyword evidence="6 9" id="KW-0472">Membrane</keyword>
<dbReference type="Gene3D" id="1.20.1250.20">
    <property type="entry name" value="MFS general substrate transporter like domains"/>
    <property type="match status" value="1"/>
</dbReference>
<evidence type="ECO:0000256" key="9">
    <source>
        <dbReference type="SAM" id="Phobius"/>
    </source>
</evidence>
<accession>A0ABW8HIL6</accession>
<feature type="domain" description="Major facilitator superfamily (MFS) profile" evidence="10">
    <location>
        <begin position="30"/>
        <end position="521"/>
    </location>
</feature>
<keyword evidence="7" id="KW-0046">Antibiotic resistance</keyword>
<feature type="transmembrane region" description="Helical" evidence="9">
    <location>
        <begin position="286"/>
        <end position="309"/>
    </location>
</feature>
<reference evidence="11 12" key="1">
    <citation type="submission" date="2024-10" db="EMBL/GenBank/DDBJ databases">
        <title>The Natural Products Discovery Center: Release of the First 8490 Sequenced Strains for Exploring Actinobacteria Biosynthetic Diversity.</title>
        <authorList>
            <person name="Kalkreuter E."/>
            <person name="Kautsar S.A."/>
            <person name="Yang D."/>
            <person name="Bader C.D."/>
            <person name="Teijaro C.N."/>
            <person name="Fluegel L."/>
            <person name="Davis C.M."/>
            <person name="Simpson J.R."/>
            <person name="Lauterbach L."/>
            <person name="Steele A.D."/>
            <person name="Gui C."/>
            <person name="Meng S."/>
            <person name="Li G."/>
            <person name="Viehrig K."/>
            <person name="Ye F."/>
            <person name="Su P."/>
            <person name="Kiefer A.F."/>
            <person name="Nichols A."/>
            <person name="Cepeda A.J."/>
            <person name="Yan W."/>
            <person name="Fan B."/>
            <person name="Jiang Y."/>
            <person name="Adhikari A."/>
            <person name="Zheng C.-J."/>
            <person name="Schuster L."/>
            <person name="Cowan T.M."/>
            <person name="Smanski M.J."/>
            <person name="Chevrette M.G."/>
            <person name="De Carvalho L.P.S."/>
            <person name="Shen B."/>
        </authorList>
    </citation>
    <scope>NUCLEOTIDE SEQUENCE [LARGE SCALE GENOMIC DNA]</scope>
    <source>
        <strain evidence="11 12">NPDC093086</strain>
    </source>
</reference>
<dbReference type="Proteomes" id="UP001617907">
    <property type="component" value="Unassembled WGS sequence"/>
</dbReference>
<keyword evidence="3" id="KW-1003">Cell membrane</keyword>
<keyword evidence="12" id="KW-1185">Reference proteome</keyword>
<evidence type="ECO:0000256" key="7">
    <source>
        <dbReference type="ARBA" id="ARBA00023251"/>
    </source>
</evidence>
<feature type="region of interest" description="Disordered" evidence="8">
    <location>
        <begin position="1"/>
        <end position="24"/>
    </location>
</feature>
<dbReference type="InterPro" id="IPR011701">
    <property type="entry name" value="MFS"/>
</dbReference>
<keyword evidence="2" id="KW-0813">Transport</keyword>
<dbReference type="CDD" id="cd17321">
    <property type="entry name" value="MFS_MMR_MDR_like"/>
    <property type="match status" value="1"/>
</dbReference>
<keyword evidence="5 9" id="KW-1133">Transmembrane helix</keyword>
<organism evidence="11 12">
    <name type="scientific">Streptomyces ardesiacus</name>
    <dbReference type="NCBI Taxonomy" id="285564"/>
    <lineage>
        <taxon>Bacteria</taxon>
        <taxon>Bacillati</taxon>
        <taxon>Actinomycetota</taxon>
        <taxon>Actinomycetes</taxon>
        <taxon>Kitasatosporales</taxon>
        <taxon>Streptomycetaceae</taxon>
        <taxon>Streptomyces</taxon>
    </lineage>
</organism>
<dbReference type="RefSeq" id="WP_350891603.1">
    <property type="nucleotide sequence ID" value="NZ_JBEOTR010000020.1"/>
</dbReference>
<evidence type="ECO:0000256" key="5">
    <source>
        <dbReference type="ARBA" id="ARBA00022989"/>
    </source>
</evidence>
<evidence type="ECO:0000313" key="12">
    <source>
        <dbReference type="Proteomes" id="UP001617907"/>
    </source>
</evidence>
<evidence type="ECO:0000313" key="11">
    <source>
        <dbReference type="EMBL" id="MFJ6040584.1"/>
    </source>
</evidence>
<gene>
    <name evidence="11" type="ORF">ACIQFM_30570</name>
</gene>
<dbReference type="SUPFAM" id="SSF103473">
    <property type="entry name" value="MFS general substrate transporter"/>
    <property type="match status" value="1"/>
</dbReference>
<feature type="transmembrane region" description="Helical" evidence="9">
    <location>
        <begin position="497"/>
        <end position="516"/>
    </location>
</feature>
<feature type="transmembrane region" description="Helical" evidence="9">
    <location>
        <begin position="216"/>
        <end position="236"/>
    </location>
</feature>
<feature type="transmembrane region" description="Helical" evidence="9">
    <location>
        <begin position="374"/>
        <end position="393"/>
    </location>
</feature>
<evidence type="ECO:0000256" key="8">
    <source>
        <dbReference type="SAM" id="MobiDB-lite"/>
    </source>
</evidence>
<dbReference type="PANTHER" id="PTHR42718">
    <property type="entry name" value="MAJOR FACILITATOR SUPERFAMILY MULTIDRUG TRANSPORTER MFSC"/>
    <property type="match status" value="1"/>
</dbReference>
<dbReference type="InterPro" id="IPR020846">
    <property type="entry name" value="MFS_dom"/>
</dbReference>
<evidence type="ECO:0000256" key="4">
    <source>
        <dbReference type="ARBA" id="ARBA00022692"/>
    </source>
</evidence>
<feature type="transmembrane region" description="Helical" evidence="9">
    <location>
        <begin position="350"/>
        <end position="368"/>
    </location>
</feature>
<feature type="compositionally biased region" description="Low complexity" evidence="8">
    <location>
        <begin position="517"/>
        <end position="528"/>
    </location>
</feature>
<dbReference type="EMBL" id="JBIVPC010000019">
    <property type="protein sequence ID" value="MFJ6040584.1"/>
    <property type="molecule type" value="Genomic_DNA"/>
</dbReference>
<feature type="transmembrane region" description="Helical" evidence="9">
    <location>
        <begin position="248"/>
        <end position="265"/>
    </location>
</feature>
<proteinExistence type="predicted"/>
<protein>
    <submittedName>
        <fullName evidence="11">DHA2 family efflux MFS transporter permease subunit</fullName>
    </submittedName>
</protein>
<dbReference type="InterPro" id="IPR036259">
    <property type="entry name" value="MFS_trans_sf"/>
</dbReference>
<dbReference type="InterPro" id="IPR004638">
    <property type="entry name" value="EmrB-like"/>
</dbReference>
<evidence type="ECO:0000259" key="10">
    <source>
        <dbReference type="PROSITE" id="PS50850"/>
    </source>
</evidence>
<feature type="transmembrane region" description="Helical" evidence="9">
    <location>
        <begin position="28"/>
        <end position="54"/>
    </location>
</feature>
<feature type="transmembrane region" description="Helical" evidence="9">
    <location>
        <begin position="321"/>
        <end position="343"/>
    </location>
</feature>
<dbReference type="NCBIfam" id="TIGR00711">
    <property type="entry name" value="efflux_EmrB"/>
    <property type="match status" value="1"/>
</dbReference>
<dbReference type="PROSITE" id="PS50850">
    <property type="entry name" value="MFS"/>
    <property type="match status" value="1"/>
</dbReference>
<dbReference type="Pfam" id="PF07690">
    <property type="entry name" value="MFS_1"/>
    <property type="match status" value="1"/>
</dbReference>
<dbReference type="PANTHER" id="PTHR42718:SF42">
    <property type="entry name" value="EXPORT PROTEIN"/>
    <property type="match status" value="1"/>
</dbReference>
<evidence type="ECO:0000256" key="2">
    <source>
        <dbReference type="ARBA" id="ARBA00022448"/>
    </source>
</evidence>
<evidence type="ECO:0000256" key="6">
    <source>
        <dbReference type="ARBA" id="ARBA00023136"/>
    </source>
</evidence>
<feature type="region of interest" description="Disordered" evidence="8">
    <location>
        <begin position="517"/>
        <end position="543"/>
    </location>
</feature>
<feature type="transmembrane region" description="Helical" evidence="9">
    <location>
        <begin position="125"/>
        <end position="143"/>
    </location>
</feature>
<sequence length="543" mass="55878">MTMPTTGRRRDGQQPSRRGRAGMRGHPWLTLTTLSVGAMMVSLDGMIVTVAQPAMQSDLGTDLTGIQWVTNGYLLAVAALLITAGKMGDRFGHRRIFLIGVVGFTATSVAIGLSTQLGWVVGLRVFQGAFGALMQPATLGLLRSAFPADRLNMPIAVRSAVIAASTAAGPVVGGLIVEKADWSWVFFLNVPLGAVVLCLGAAVLRGGRADGATGRFDLVGTVVLAGALCSLVWGLTLVPDQGWSHPGTVVYLLVAAVLAGGFVWWQGRADDPLVPLRIFRSARFSVGVVTMTVMGFVMVGAPFVLVFYLQNVLGLTPARSGIQVLGLTLLMIVGAPPTAFWISRCGPRRPVVLGLTVTTVAMVALSRLDAGTGTLKMTLFFFVLGLGFSPIMIGGTKLVMSSAPVELAGVAGGMQQTAMQIGGSLGIASAGAIVASHAAAALPRHLAAADVTVPSGRAEEMVRAAAVGRPPELGVSGAAQDLLTRVSHAVFLEGMQYALLVTAAVAAVGALAGLAAGPEKTAATTPEETTGRPLDETAARTPG</sequence>
<feature type="transmembrane region" description="Helical" evidence="9">
    <location>
        <begin position="96"/>
        <end position="119"/>
    </location>
</feature>
<evidence type="ECO:0000256" key="3">
    <source>
        <dbReference type="ARBA" id="ARBA00022475"/>
    </source>
</evidence>
<comment type="subcellular location">
    <subcellularLocation>
        <location evidence="1">Cell membrane</location>
        <topology evidence="1">Multi-pass membrane protein</topology>
    </subcellularLocation>
</comment>
<feature type="transmembrane region" description="Helical" evidence="9">
    <location>
        <begin position="66"/>
        <end position="84"/>
    </location>
</feature>
<feature type="transmembrane region" description="Helical" evidence="9">
    <location>
        <begin position="155"/>
        <end position="176"/>
    </location>
</feature>
<keyword evidence="4 9" id="KW-0812">Transmembrane</keyword>
<dbReference type="Gene3D" id="1.20.1720.10">
    <property type="entry name" value="Multidrug resistance protein D"/>
    <property type="match status" value="1"/>
</dbReference>
<name>A0ABW8HIL6_9ACTN</name>
<evidence type="ECO:0000256" key="1">
    <source>
        <dbReference type="ARBA" id="ARBA00004651"/>
    </source>
</evidence>
<comment type="caution">
    <text evidence="11">The sequence shown here is derived from an EMBL/GenBank/DDBJ whole genome shotgun (WGS) entry which is preliminary data.</text>
</comment>